<protein>
    <submittedName>
        <fullName evidence="2">Uncharacterized protein</fullName>
    </submittedName>
</protein>
<gene>
    <name evidence="2" type="ordered locus">XBJ1_2795</name>
</gene>
<evidence type="ECO:0000313" key="3">
    <source>
        <dbReference type="Proteomes" id="UP000002045"/>
    </source>
</evidence>
<organism evidence="2 3">
    <name type="scientific">Xenorhabdus bovienii (strain SS-2004)</name>
    <name type="common">Xenorhabdus nematophila subsp. bovienii</name>
    <dbReference type="NCBI Taxonomy" id="406818"/>
    <lineage>
        <taxon>Bacteria</taxon>
        <taxon>Pseudomonadati</taxon>
        <taxon>Pseudomonadota</taxon>
        <taxon>Gammaproteobacteria</taxon>
        <taxon>Enterobacterales</taxon>
        <taxon>Morganellaceae</taxon>
        <taxon>Xenorhabdus</taxon>
    </lineage>
</organism>
<feature type="compositionally biased region" description="Pro residues" evidence="1">
    <location>
        <begin position="8"/>
        <end position="19"/>
    </location>
</feature>
<feature type="region of interest" description="Disordered" evidence="1">
    <location>
        <begin position="1"/>
        <end position="21"/>
    </location>
</feature>
<dbReference type="KEGG" id="xbo:XBJ1_2795"/>
<proteinExistence type="predicted"/>
<sequence length="77" mass="8709">MVIKRVHPPPLRALAPPPRPHTKRACFCAVVHRRGDLARTGLGRGSYAGKNCAILRKIVMRFYRQKTPVFDGRCSVR</sequence>
<dbReference type="STRING" id="406818.XBJ1_2795"/>
<dbReference type="AlphaFoldDB" id="D3V7V7"/>
<dbReference type="HOGENOM" id="CLU_2637250_0_0_6"/>
<reference evidence="2" key="1">
    <citation type="journal article" date="2011" name="PLoS ONE">
        <title>The entomopathogenic bacterial endosymbionts xenorhabdus and photorhabdus: convergent lifestyles from divergent genomes.</title>
        <authorList>
            <person name="Chaston J.M."/>
            <person name="Suen G."/>
            <person name="Tucker S.L."/>
            <person name="Andersen A.W."/>
            <person name="Bhasin A."/>
            <person name="Bode E."/>
            <person name="Bode H.B."/>
            <person name="Brachmann A.O."/>
            <person name="Cowles C.E."/>
            <person name="Cowles K.N."/>
            <person name="Darby C."/>
            <person name="de Leon L."/>
            <person name="Drace K."/>
            <person name="Du Z."/>
            <person name="Givaudan A."/>
            <person name="Herbert Tran E.E."/>
            <person name="Jewell K.A."/>
            <person name="Knack J.J."/>
            <person name="Krasomil-Osterfeld K.C."/>
            <person name="Kukor R."/>
            <person name="Lanois A."/>
            <person name="Latreille P."/>
            <person name="Leimgruber N.K."/>
            <person name="Lipke C.M."/>
            <person name="Liu R."/>
            <person name="Lu X."/>
            <person name="Martens E.C."/>
            <person name="Marri P.R."/>
            <person name="Medigue C."/>
            <person name="Menard M.L."/>
            <person name="Miller N.M."/>
            <person name="Morales-Soto N."/>
            <person name="Norton S."/>
            <person name="Ogier J.C."/>
            <person name="Orchard S.S."/>
            <person name="Park D."/>
            <person name="Park Y."/>
            <person name="Qurollo B.A."/>
            <person name="Sugar D.R."/>
            <person name="Richards G.R."/>
            <person name="Rouy Z."/>
            <person name="Slominski B."/>
            <person name="Slominski K."/>
            <person name="Snyder H."/>
            <person name="Tjaden B.C."/>
            <person name="van der Hoeven R."/>
            <person name="Welch R.D."/>
            <person name="Wheeler C."/>
            <person name="Xiang B."/>
            <person name="Barbazuk B."/>
            <person name="Gaudriault S."/>
            <person name="Goodner B."/>
            <person name="Slater S.C."/>
            <person name="Forst S."/>
            <person name="Goldman B.S."/>
            <person name="Goodrich-Blair H."/>
        </authorList>
    </citation>
    <scope>NUCLEOTIDE SEQUENCE [LARGE SCALE GENOMIC DNA]</scope>
    <source>
        <strain evidence="2">SS-2004</strain>
    </source>
</reference>
<accession>D3V7V7</accession>
<evidence type="ECO:0000256" key="1">
    <source>
        <dbReference type="SAM" id="MobiDB-lite"/>
    </source>
</evidence>
<name>D3V7V7_XENBS</name>
<dbReference type="EMBL" id="FN667741">
    <property type="protein sequence ID" value="CBJ81919.1"/>
    <property type="molecule type" value="Genomic_DNA"/>
</dbReference>
<dbReference type="Proteomes" id="UP000002045">
    <property type="component" value="Chromosome"/>
</dbReference>
<evidence type="ECO:0000313" key="2">
    <source>
        <dbReference type="EMBL" id="CBJ81919.1"/>
    </source>
</evidence>